<gene>
    <name evidence="1" type="ORF">ACFPIJ_63410</name>
</gene>
<organism evidence="1 2">
    <name type="scientific">Dactylosporangium cerinum</name>
    <dbReference type="NCBI Taxonomy" id="1434730"/>
    <lineage>
        <taxon>Bacteria</taxon>
        <taxon>Bacillati</taxon>
        <taxon>Actinomycetota</taxon>
        <taxon>Actinomycetes</taxon>
        <taxon>Micromonosporales</taxon>
        <taxon>Micromonosporaceae</taxon>
        <taxon>Dactylosporangium</taxon>
    </lineage>
</organism>
<evidence type="ECO:0000313" key="2">
    <source>
        <dbReference type="Proteomes" id="UP001595912"/>
    </source>
</evidence>
<name>A0ABV9WMC0_9ACTN</name>
<sequence length="121" mass="13158">MSTPEEWVDDYAGPVVRPYAMTRGRTQPVRGTFDRIALVTAMVTTTAPAVGLEPEHLSIIRLCQQPTSVSELAAFLDLPLGTIRVMLGDLLDRFLVQVSEPAGTRPDIDIIEAAINGLRAL</sequence>
<dbReference type="PANTHER" id="PTHR36221">
    <property type="entry name" value="DUF742 DOMAIN-CONTAINING PROTEIN"/>
    <property type="match status" value="1"/>
</dbReference>
<dbReference type="PANTHER" id="PTHR36221:SF1">
    <property type="entry name" value="DUF742 DOMAIN-CONTAINING PROTEIN"/>
    <property type="match status" value="1"/>
</dbReference>
<dbReference type="EMBL" id="JBHSIU010000131">
    <property type="protein sequence ID" value="MFC5008551.1"/>
    <property type="molecule type" value="Genomic_DNA"/>
</dbReference>
<reference evidence="2" key="1">
    <citation type="journal article" date="2019" name="Int. J. Syst. Evol. Microbiol.">
        <title>The Global Catalogue of Microorganisms (GCM) 10K type strain sequencing project: providing services to taxonomists for standard genome sequencing and annotation.</title>
        <authorList>
            <consortium name="The Broad Institute Genomics Platform"/>
            <consortium name="The Broad Institute Genome Sequencing Center for Infectious Disease"/>
            <person name="Wu L."/>
            <person name="Ma J."/>
        </authorList>
    </citation>
    <scope>NUCLEOTIDE SEQUENCE [LARGE SCALE GENOMIC DNA]</scope>
    <source>
        <strain evidence="2">CGMCC 4.7152</strain>
    </source>
</reference>
<protein>
    <submittedName>
        <fullName evidence="1">DUF742 domain-containing protein</fullName>
    </submittedName>
</protein>
<evidence type="ECO:0000313" key="1">
    <source>
        <dbReference type="EMBL" id="MFC5008551.1"/>
    </source>
</evidence>
<keyword evidence="2" id="KW-1185">Reference proteome</keyword>
<comment type="caution">
    <text evidence="1">The sequence shown here is derived from an EMBL/GenBank/DDBJ whole genome shotgun (WGS) entry which is preliminary data.</text>
</comment>
<accession>A0ABV9WMC0</accession>
<dbReference type="RefSeq" id="WP_380129245.1">
    <property type="nucleotide sequence ID" value="NZ_JBHSIU010000131.1"/>
</dbReference>
<proteinExistence type="predicted"/>
<dbReference type="InterPro" id="IPR007995">
    <property type="entry name" value="DUF742"/>
</dbReference>
<dbReference type="Pfam" id="PF05331">
    <property type="entry name" value="DUF742"/>
    <property type="match status" value="1"/>
</dbReference>
<dbReference type="Proteomes" id="UP001595912">
    <property type="component" value="Unassembled WGS sequence"/>
</dbReference>